<keyword evidence="2" id="KW-1185">Reference proteome</keyword>
<accession>A0ACD3QI71</accession>
<sequence length="100" mass="11402">MTLLASPRRSQPRSSNPLKYFKHMTDFCFFYKALTIHQLIQFRTPALPYYADRRSLTVLSGGIRPAALNALQDYTPPQKKAKESPPQGCCCRRCCCHSCC</sequence>
<proteinExistence type="predicted"/>
<dbReference type="EMBL" id="CM011692">
    <property type="protein sequence ID" value="TMS06895.1"/>
    <property type="molecule type" value="Genomic_DNA"/>
</dbReference>
<protein>
    <submittedName>
        <fullName evidence="1">Uncharacterized protein</fullName>
    </submittedName>
</protein>
<evidence type="ECO:0000313" key="2">
    <source>
        <dbReference type="Proteomes" id="UP000793456"/>
    </source>
</evidence>
<comment type="caution">
    <text evidence="1">The sequence shown here is derived from an EMBL/GenBank/DDBJ whole genome shotgun (WGS) entry which is preliminary data.</text>
</comment>
<dbReference type="Proteomes" id="UP000793456">
    <property type="component" value="Chromosome XIX"/>
</dbReference>
<gene>
    <name evidence="1" type="ORF">E3U43_016654</name>
</gene>
<name>A0ACD3QI71_LARCR</name>
<organism evidence="1 2">
    <name type="scientific">Larimichthys crocea</name>
    <name type="common">Large yellow croaker</name>
    <name type="synonym">Pseudosciaena crocea</name>
    <dbReference type="NCBI Taxonomy" id="215358"/>
    <lineage>
        <taxon>Eukaryota</taxon>
        <taxon>Metazoa</taxon>
        <taxon>Chordata</taxon>
        <taxon>Craniata</taxon>
        <taxon>Vertebrata</taxon>
        <taxon>Euteleostomi</taxon>
        <taxon>Actinopterygii</taxon>
        <taxon>Neopterygii</taxon>
        <taxon>Teleostei</taxon>
        <taxon>Neoteleostei</taxon>
        <taxon>Acanthomorphata</taxon>
        <taxon>Eupercaria</taxon>
        <taxon>Sciaenidae</taxon>
        <taxon>Larimichthys</taxon>
    </lineage>
</organism>
<reference evidence="1" key="1">
    <citation type="submission" date="2018-11" db="EMBL/GenBank/DDBJ databases">
        <title>The sequence and de novo assembly of Larimichthys crocea genome using PacBio and Hi-C technologies.</title>
        <authorList>
            <person name="Xu P."/>
            <person name="Chen B."/>
            <person name="Zhou Z."/>
            <person name="Ke Q."/>
            <person name="Wu Y."/>
            <person name="Bai H."/>
            <person name="Pu F."/>
        </authorList>
    </citation>
    <scope>NUCLEOTIDE SEQUENCE</scope>
    <source>
        <tissue evidence="1">Muscle</tissue>
    </source>
</reference>
<evidence type="ECO:0000313" key="1">
    <source>
        <dbReference type="EMBL" id="TMS06895.1"/>
    </source>
</evidence>